<organism evidence="2">
    <name type="scientific">viral metagenome</name>
    <dbReference type="NCBI Taxonomy" id="1070528"/>
    <lineage>
        <taxon>unclassified sequences</taxon>
        <taxon>metagenomes</taxon>
        <taxon>organismal metagenomes</taxon>
    </lineage>
</organism>
<accession>A0A6C0AT12</accession>
<keyword evidence="1" id="KW-0472">Membrane</keyword>
<proteinExistence type="predicted"/>
<dbReference type="EMBL" id="MN740766">
    <property type="protein sequence ID" value="QHS82415.1"/>
    <property type="molecule type" value="Genomic_DNA"/>
</dbReference>
<protein>
    <submittedName>
        <fullName evidence="2">Uncharacterized protein</fullName>
    </submittedName>
</protein>
<dbReference type="AlphaFoldDB" id="A0A6C0AT12"/>
<evidence type="ECO:0000313" key="2">
    <source>
        <dbReference type="EMBL" id="QHS82415.1"/>
    </source>
</evidence>
<reference evidence="2" key="1">
    <citation type="journal article" date="2020" name="Nature">
        <title>Giant virus diversity and host interactions through global metagenomics.</title>
        <authorList>
            <person name="Schulz F."/>
            <person name="Roux S."/>
            <person name="Paez-Espino D."/>
            <person name="Jungbluth S."/>
            <person name="Walsh D.A."/>
            <person name="Denef V.J."/>
            <person name="McMahon K.D."/>
            <person name="Konstantinidis K.T."/>
            <person name="Eloe-Fadrosh E.A."/>
            <person name="Kyrpides N.C."/>
            <person name="Woyke T."/>
        </authorList>
    </citation>
    <scope>NUCLEOTIDE SEQUENCE</scope>
    <source>
        <strain evidence="2">GVMAG-S-1101165-79</strain>
    </source>
</reference>
<feature type="transmembrane region" description="Helical" evidence="1">
    <location>
        <begin position="107"/>
        <end position="125"/>
    </location>
</feature>
<keyword evidence="1" id="KW-1133">Transmembrane helix</keyword>
<sequence length="127" mass="14818">MRLLPILTSTLLQNRRMNTLLFSSITNLDKPSCNSCKFYKPEKHDRFDSTFSKCSLYGNKNLHTGEIEYSYATDCRKNETLCGQEGKLYEENTSISMSILSHHFEKYSIIYQVCIGYLIIVYLTIKY</sequence>
<name>A0A6C0AT12_9ZZZZ</name>
<evidence type="ECO:0000256" key="1">
    <source>
        <dbReference type="SAM" id="Phobius"/>
    </source>
</evidence>
<keyword evidence="1" id="KW-0812">Transmembrane</keyword>